<proteinExistence type="predicted"/>
<evidence type="ECO:0000313" key="2">
    <source>
        <dbReference type="Proteomes" id="UP001066276"/>
    </source>
</evidence>
<keyword evidence="2" id="KW-1185">Reference proteome</keyword>
<organism evidence="1 2">
    <name type="scientific">Pleurodeles waltl</name>
    <name type="common">Iberian ribbed newt</name>
    <dbReference type="NCBI Taxonomy" id="8319"/>
    <lineage>
        <taxon>Eukaryota</taxon>
        <taxon>Metazoa</taxon>
        <taxon>Chordata</taxon>
        <taxon>Craniata</taxon>
        <taxon>Vertebrata</taxon>
        <taxon>Euteleostomi</taxon>
        <taxon>Amphibia</taxon>
        <taxon>Batrachia</taxon>
        <taxon>Caudata</taxon>
        <taxon>Salamandroidea</taxon>
        <taxon>Salamandridae</taxon>
        <taxon>Pleurodelinae</taxon>
        <taxon>Pleurodeles</taxon>
    </lineage>
</organism>
<reference evidence="1" key="1">
    <citation type="journal article" date="2022" name="bioRxiv">
        <title>Sequencing and chromosome-scale assembly of the giantPleurodeles waltlgenome.</title>
        <authorList>
            <person name="Brown T."/>
            <person name="Elewa A."/>
            <person name="Iarovenko S."/>
            <person name="Subramanian E."/>
            <person name="Araus A.J."/>
            <person name="Petzold A."/>
            <person name="Susuki M."/>
            <person name="Suzuki K.-i.T."/>
            <person name="Hayashi T."/>
            <person name="Toyoda A."/>
            <person name="Oliveira C."/>
            <person name="Osipova E."/>
            <person name="Leigh N.D."/>
            <person name="Simon A."/>
            <person name="Yun M.H."/>
        </authorList>
    </citation>
    <scope>NUCLEOTIDE SEQUENCE</scope>
    <source>
        <strain evidence="1">20211129_DDA</strain>
        <tissue evidence="1">Liver</tissue>
    </source>
</reference>
<name>A0AAV7WXI7_PLEWA</name>
<accession>A0AAV7WXI7</accession>
<protein>
    <submittedName>
        <fullName evidence="1">Uncharacterized protein</fullName>
    </submittedName>
</protein>
<gene>
    <name evidence="1" type="ORF">NDU88_004210</name>
</gene>
<sequence>MLLERALSRPEEILLHNPYASQSGPWDSRETLVNRHWNNTGGGVWAGAAGSGFTSRLGGLVALQPEAPPLLGRKEDTHRGPGDDRRISWVAGDCVLLSCPLPALGLIRRGGAGRLGGLVALRPLTQV</sequence>
<dbReference type="Proteomes" id="UP001066276">
    <property type="component" value="Chromosome 1_1"/>
</dbReference>
<evidence type="ECO:0000313" key="1">
    <source>
        <dbReference type="EMBL" id="KAJ1216609.1"/>
    </source>
</evidence>
<dbReference type="EMBL" id="JANPWB010000001">
    <property type="protein sequence ID" value="KAJ1216609.1"/>
    <property type="molecule type" value="Genomic_DNA"/>
</dbReference>
<comment type="caution">
    <text evidence="1">The sequence shown here is derived from an EMBL/GenBank/DDBJ whole genome shotgun (WGS) entry which is preliminary data.</text>
</comment>
<dbReference type="AlphaFoldDB" id="A0AAV7WXI7"/>